<gene>
    <name evidence="8 9" type="primary">purK</name>
    <name evidence="11" type="ORF">BW732_02830</name>
</gene>
<dbReference type="InterPro" id="IPR013815">
    <property type="entry name" value="ATP_grasp_subdomain_1"/>
</dbReference>
<dbReference type="Gene3D" id="3.30.1490.20">
    <property type="entry name" value="ATP-grasp fold, A domain"/>
    <property type="match status" value="1"/>
</dbReference>
<dbReference type="Pfam" id="PF02222">
    <property type="entry name" value="ATP-grasp"/>
    <property type="match status" value="1"/>
</dbReference>
<keyword evidence="12" id="KW-1185">Reference proteome</keyword>
<comment type="subunit">
    <text evidence="8 9">Homodimer.</text>
</comment>
<dbReference type="Gene3D" id="3.40.50.20">
    <property type="match status" value="1"/>
</dbReference>
<dbReference type="KEGG" id="vpi:BW732_02830"/>
<evidence type="ECO:0000256" key="6">
    <source>
        <dbReference type="ARBA" id="ARBA00022840"/>
    </source>
</evidence>
<dbReference type="GO" id="GO:0046872">
    <property type="term" value="F:metal ion binding"/>
    <property type="evidence" value="ECO:0007669"/>
    <property type="project" value="InterPro"/>
</dbReference>
<feature type="binding site" evidence="8">
    <location>
        <begin position="181"/>
        <end position="184"/>
    </location>
    <ligand>
        <name>ATP</name>
        <dbReference type="ChEBI" id="CHEBI:30616"/>
    </ligand>
</feature>
<dbReference type="FunFam" id="3.40.50.20:FF:000016">
    <property type="entry name" value="N5-carboxyaminoimidazole ribonucleotide synthase"/>
    <property type="match status" value="1"/>
</dbReference>
<comment type="similarity">
    <text evidence="8 9">Belongs to the PurK/PurT family.</text>
</comment>
<dbReference type="Proteomes" id="UP000188246">
    <property type="component" value="Chromosome"/>
</dbReference>
<dbReference type="InterPro" id="IPR054350">
    <property type="entry name" value="PurT/PurK_preATP-grasp"/>
</dbReference>
<dbReference type="Pfam" id="PF17769">
    <property type="entry name" value="PurK_C"/>
    <property type="match status" value="1"/>
</dbReference>
<dbReference type="RefSeq" id="WP_077275367.1">
    <property type="nucleotide sequence ID" value="NZ_CP019609.1"/>
</dbReference>
<comment type="function">
    <text evidence="9">Catalyzes the ATP-dependent conversion of 5-aminoimidazole ribonucleotide (AIR) and HCO(3)- to N5-carboxyaminoimidazole ribonucleotide (N5-CAIR).</text>
</comment>
<dbReference type="GO" id="GO:0004638">
    <property type="term" value="F:phosphoribosylaminoimidazole carboxylase activity"/>
    <property type="evidence" value="ECO:0007669"/>
    <property type="project" value="InterPro"/>
</dbReference>
<accession>A0A1Q2D4J1</accession>
<dbReference type="SUPFAM" id="SSF51246">
    <property type="entry name" value="Rudiment single hybrid motif"/>
    <property type="match status" value="1"/>
</dbReference>
<keyword evidence="3 8" id="KW-0436">Ligase</keyword>
<evidence type="ECO:0000256" key="4">
    <source>
        <dbReference type="ARBA" id="ARBA00022741"/>
    </source>
</evidence>
<dbReference type="EC" id="6.3.4.18" evidence="8 9"/>
<dbReference type="InterPro" id="IPR005875">
    <property type="entry name" value="PurK"/>
</dbReference>
<feature type="binding site" evidence="8">
    <location>
        <position position="189"/>
    </location>
    <ligand>
        <name>ATP</name>
        <dbReference type="ChEBI" id="CHEBI:30616"/>
    </ligand>
</feature>
<name>A0A1Q2D4J1_9ENTE</name>
<evidence type="ECO:0000256" key="8">
    <source>
        <dbReference type="HAMAP-Rule" id="MF_01928"/>
    </source>
</evidence>
<evidence type="ECO:0000313" key="11">
    <source>
        <dbReference type="EMBL" id="AQP53273.1"/>
    </source>
</evidence>
<dbReference type="InterPro" id="IPR040686">
    <property type="entry name" value="PurK_C"/>
</dbReference>
<keyword evidence="5 8" id="KW-0658">Purine biosynthesis</keyword>
<dbReference type="InterPro" id="IPR003135">
    <property type="entry name" value="ATP-grasp_carboxylate-amine"/>
</dbReference>
<evidence type="ECO:0000256" key="5">
    <source>
        <dbReference type="ARBA" id="ARBA00022755"/>
    </source>
</evidence>
<dbReference type="AlphaFoldDB" id="A0A1Q2D4J1"/>
<dbReference type="NCBIfam" id="NF004679">
    <property type="entry name" value="PRK06019.1-5"/>
    <property type="match status" value="1"/>
</dbReference>
<dbReference type="PANTHER" id="PTHR11609">
    <property type="entry name" value="PURINE BIOSYNTHESIS PROTEIN 6/7, PUR6/7"/>
    <property type="match status" value="1"/>
</dbReference>
<evidence type="ECO:0000256" key="9">
    <source>
        <dbReference type="RuleBase" id="RU361200"/>
    </source>
</evidence>
<dbReference type="Pfam" id="PF22660">
    <property type="entry name" value="RS_preATP-grasp-like"/>
    <property type="match status" value="1"/>
</dbReference>
<feature type="binding site" evidence="8">
    <location>
        <position position="146"/>
    </location>
    <ligand>
        <name>ATP</name>
        <dbReference type="ChEBI" id="CHEBI:30616"/>
    </ligand>
</feature>
<dbReference type="PANTHER" id="PTHR11609:SF5">
    <property type="entry name" value="PHOSPHORIBOSYLAMINOIMIDAZOLE CARBOXYLASE"/>
    <property type="match status" value="1"/>
</dbReference>
<keyword evidence="6 8" id="KW-0067">ATP-binding</keyword>
<dbReference type="GO" id="GO:0006189">
    <property type="term" value="P:'de novo' IMP biosynthetic process"/>
    <property type="evidence" value="ECO:0007669"/>
    <property type="project" value="UniProtKB-UniRule"/>
</dbReference>
<feature type="binding site" evidence="8">
    <location>
        <position position="212"/>
    </location>
    <ligand>
        <name>ATP</name>
        <dbReference type="ChEBI" id="CHEBI:30616"/>
    </ligand>
</feature>
<dbReference type="PROSITE" id="PS50975">
    <property type="entry name" value="ATP_GRASP"/>
    <property type="match status" value="1"/>
</dbReference>
<keyword evidence="7" id="KW-0464">Manganese</keyword>
<keyword evidence="4 8" id="KW-0547">Nucleotide-binding</keyword>
<dbReference type="GO" id="GO:0005829">
    <property type="term" value="C:cytosol"/>
    <property type="evidence" value="ECO:0007669"/>
    <property type="project" value="TreeGrafter"/>
</dbReference>
<evidence type="ECO:0000313" key="12">
    <source>
        <dbReference type="Proteomes" id="UP000188246"/>
    </source>
</evidence>
<dbReference type="NCBIfam" id="NF004676">
    <property type="entry name" value="PRK06019.1-2"/>
    <property type="match status" value="1"/>
</dbReference>
<dbReference type="Gene3D" id="3.30.470.20">
    <property type="entry name" value="ATP-grasp fold, B domain"/>
    <property type="match status" value="1"/>
</dbReference>
<dbReference type="NCBIfam" id="TIGR01161">
    <property type="entry name" value="purK"/>
    <property type="match status" value="1"/>
</dbReference>
<dbReference type="GO" id="GO:0005524">
    <property type="term" value="F:ATP binding"/>
    <property type="evidence" value="ECO:0007669"/>
    <property type="project" value="UniProtKB-UniRule"/>
</dbReference>
<dbReference type="SUPFAM" id="SSF52440">
    <property type="entry name" value="PreATP-grasp domain"/>
    <property type="match status" value="1"/>
</dbReference>
<dbReference type="GO" id="GO:0034028">
    <property type="term" value="F:5-(carboxyamino)imidazole ribonucleotide synthase activity"/>
    <property type="evidence" value="ECO:0007669"/>
    <property type="project" value="UniProtKB-UniRule"/>
</dbReference>
<evidence type="ECO:0000259" key="10">
    <source>
        <dbReference type="PROSITE" id="PS50975"/>
    </source>
</evidence>
<dbReference type="STRING" id="633807.BW732_02830"/>
<comment type="function">
    <text evidence="8">Catalyzes the ATP-dependent conversion of 5-aminoimidazole ribonucleotide (AIR) and HCO(3)(-) to N5-carboxyaminoimidazole ribonucleotide (N5-CAIR).</text>
</comment>
<dbReference type="HAMAP" id="MF_01928">
    <property type="entry name" value="PurK"/>
    <property type="match status" value="1"/>
</dbReference>
<dbReference type="SUPFAM" id="SSF56059">
    <property type="entry name" value="Glutathione synthetase ATP-binding domain-like"/>
    <property type="match status" value="1"/>
</dbReference>
<dbReference type="FunFam" id="3.30.1490.20:FF:000015">
    <property type="entry name" value="N5-carboxyaminoimidazole ribonucleotide synthase"/>
    <property type="match status" value="1"/>
</dbReference>
<sequence>MIKTILPGQVIGIIGGGQLGQMMAQSAKKMGFKVCILDPVTNCPASQVADDFIQAEYNDLDSLRKLAKQCDVVTYEFENIDAASLSQLAEIYLPQGTDLLKICQNRLLEKKFLTAHHFPIAPYQVVTSPETLRLACNRLTYPCVLKTTTGGYDGKGQVVLCSDLDQEAAQKLLAHGPCVLEKWISFSKELSVIVSGNIQGEYRVFPVVENQHQQNILHLTTAPAQVSVDISETCQILALDLAKKVQLVGTMAIELFLTETGDILINELAPRPHNSGHYSIEACNMSQFDLHIRGICGWSLPMVRLLSEAVMVNLIGNQQTKTYQYVTEKPDWSFHFYGKDTEKKGRKMGHITVISGTIHDMINDVNGTTIWK</sequence>
<proteinExistence type="inferred from homology"/>
<dbReference type="UniPathway" id="UPA00074">
    <property type="reaction ID" value="UER00942"/>
</dbReference>
<protein>
    <recommendedName>
        <fullName evidence="8 9">N5-carboxyaminoimidazole ribonucleotide synthase</fullName>
        <shortName evidence="8 9">N5-CAIR synthase</shortName>
        <ecNumber evidence="8 9">6.3.4.18</ecNumber>
    </recommendedName>
    <alternativeName>
        <fullName evidence="8 9">5-(carboxyamino)imidazole ribonucleotide synthetase</fullName>
    </alternativeName>
</protein>
<dbReference type="NCBIfam" id="NF004675">
    <property type="entry name" value="PRK06019.1-1"/>
    <property type="match status" value="1"/>
</dbReference>
<feature type="binding site" evidence="8">
    <location>
        <position position="106"/>
    </location>
    <ligand>
        <name>ATP</name>
        <dbReference type="ChEBI" id="CHEBI:30616"/>
    </ligand>
</feature>
<evidence type="ECO:0000256" key="3">
    <source>
        <dbReference type="ARBA" id="ARBA00022598"/>
    </source>
</evidence>
<comment type="pathway">
    <text evidence="8 9">Purine metabolism; IMP biosynthesis via de novo pathway; 5-amino-1-(5-phospho-D-ribosyl)imidazole-4-carboxylate from 5-amino-1-(5-phospho-D-ribosyl)imidazole (N5-CAIR route): step 1/2.</text>
</comment>
<dbReference type="EMBL" id="CP019609">
    <property type="protein sequence ID" value="AQP53273.1"/>
    <property type="molecule type" value="Genomic_DNA"/>
</dbReference>
<reference evidence="11 12" key="1">
    <citation type="journal article" date="2010" name="Int. J. Syst. Evol. Microbiol.">
        <title>Vagococcus penaei sp. nov., isolated from spoilage microbiota of cooked shrimp (Penaeus vannamei).</title>
        <authorList>
            <person name="Jaffres E."/>
            <person name="Prevost H."/>
            <person name="Rossero A."/>
            <person name="Joffraud J.J."/>
            <person name="Dousset X."/>
        </authorList>
    </citation>
    <scope>NUCLEOTIDE SEQUENCE [LARGE SCALE GENOMIC DNA]</scope>
    <source>
        <strain evidence="11 12">CD276</strain>
    </source>
</reference>
<feature type="binding site" evidence="8">
    <location>
        <begin position="266"/>
        <end position="267"/>
    </location>
    <ligand>
        <name>ATP</name>
        <dbReference type="ChEBI" id="CHEBI:30616"/>
    </ligand>
</feature>
<dbReference type="InterPro" id="IPR016185">
    <property type="entry name" value="PreATP-grasp_dom_sf"/>
</dbReference>
<dbReference type="InterPro" id="IPR011761">
    <property type="entry name" value="ATP-grasp"/>
</dbReference>
<feature type="domain" description="ATP-grasp" evidence="10">
    <location>
        <begin position="110"/>
        <end position="296"/>
    </location>
</feature>
<comment type="catalytic activity">
    <reaction evidence="8 9">
        <text>5-amino-1-(5-phospho-beta-D-ribosyl)imidazole + hydrogencarbonate + ATP = 5-carboxyamino-1-(5-phospho-D-ribosyl)imidazole + ADP + phosphate + 2 H(+)</text>
        <dbReference type="Rhea" id="RHEA:19317"/>
        <dbReference type="ChEBI" id="CHEBI:15378"/>
        <dbReference type="ChEBI" id="CHEBI:17544"/>
        <dbReference type="ChEBI" id="CHEBI:30616"/>
        <dbReference type="ChEBI" id="CHEBI:43474"/>
        <dbReference type="ChEBI" id="CHEBI:58730"/>
        <dbReference type="ChEBI" id="CHEBI:137981"/>
        <dbReference type="ChEBI" id="CHEBI:456216"/>
        <dbReference type="EC" id="6.3.4.18"/>
    </reaction>
</comment>
<feature type="binding site" evidence="8">
    <location>
        <begin position="151"/>
        <end position="157"/>
    </location>
    <ligand>
        <name>ATP</name>
        <dbReference type="ChEBI" id="CHEBI:30616"/>
    </ligand>
</feature>
<comment type="cofactor">
    <cofactor evidence="1">
        <name>Mn(2+)</name>
        <dbReference type="ChEBI" id="CHEBI:29035"/>
    </cofactor>
</comment>
<organism evidence="11 12">
    <name type="scientific">Vagococcus penaei</name>
    <dbReference type="NCBI Taxonomy" id="633807"/>
    <lineage>
        <taxon>Bacteria</taxon>
        <taxon>Bacillati</taxon>
        <taxon>Bacillota</taxon>
        <taxon>Bacilli</taxon>
        <taxon>Lactobacillales</taxon>
        <taxon>Enterococcaceae</taxon>
        <taxon>Vagococcus</taxon>
    </lineage>
</organism>
<evidence type="ECO:0000256" key="1">
    <source>
        <dbReference type="ARBA" id="ARBA00001936"/>
    </source>
</evidence>
<dbReference type="InterPro" id="IPR011054">
    <property type="entry name" value="Rudment_hybrid_motif"/>
</dbReference>
<evidence type="ECO:0000256" key="2">
    <source>
        <dbReference type="ARBA" id="ARBA00001946"/>
    </source>
</evidence>
<evidence type="ECO:0000256" key="7">
    <source>
        <dbReference type="ARBA" id="ARBA00023211"/>
    </source>
</evidence>
<comment type="cofactor">
    <cofactor evidence="2">
        <name>Mg(2+)</name>
        <dbReference type="ChEBI" id="CHEBI:18420"/>
    </cofactor>
</comment>